<dbReference type="Proteomes" id="UP000063308">
    <property type="component" value="Chromosome"/>
</dbReference>
<protein>
    <submittedName>
        <fullName evidence="1">Uncharacterized protein</fullName>
    </submittedName>
</protein>
<gene>
    <name evidence="1" type="ORF">NK6_2988</name>
</gene>
<proteinExistence type="predicted"/>
<reference evidence="1 2" key="1">
    <citation type="submission" date="2014-11" db="EMBL/GenBank/DDBJ databases">
        <title>Symbiosis island explosion on the genome of extra-slow-growing strains of soybean bradyrhizobia with massive insertion sequences.</title>
        <authorList>
            <person name="Iida T."/>
            <person name="Minamisawa K."/>
        </authorList>
    </citation>
    <scope>NUCLEOTIDE SEQUENCE [LARGE SCALE GENOMIC DNA]</scope>
    <source>
        <strain evidence="1 2">NK6</strain>
    </source>
</reference>
<evidence type="ECO:0000313" key="1">
    <source>
        <dbReference type="EMBL" id="BAR56168.1"/>
    </source>
</evidence>
<sequence>MPLGAKTKFNDIQVLEAQRELAARGLTKNQVMGMMEPAAQLGMSMDLSLGELHRPPCARADVRSRRDAKDGFR</sequence>
<evidence type="ECO:0000313" key="2">
    <source>
        <dbReference type="Proteomes" id="UP000063308"/>
    </source>
</evidence>
<name>A0A0E4FSI2_9BRAD</name>
<accession>A0A0E4FSI2</accession>
<organism evidence="1 2">
    <name type="scientific">Bradyrhizobium diazoefficiens</name>
    <dbReference type="NCBI Taxonomy" id="1355477"/>
    <lineage>
        <taxon>Bacteria</taxon>
        <taxon>Pseudomonadati</taxon>
        <taxon>Pseudomonadota</taxon>
        <taxon>Alphaproteobacteria</taxon>
        <taxon>Hyphomicrobiales</taxon>
        <taxon>Nitrobacteraceae</taxon>
        <taxon>Bradyrhizobium</taxon>
    </lineage>
</organism>
<dbReference type="EMBL" id="AP014685">
    <property type="protein sequence ID" value="BAR56168.1"/>
    <property type="molecule type" value="Genomic_DNA"/>
</dbReference>
<dbReference type="AlphaFoldDB" id="A0A0E4FSI2"/>